<gene>
    <name evidence="8" type="ORF">RY831_15370</name>
</gene>
<evidence type="ECO:0000256" key="5">
    <source>
        <dbReference type="ARBA" id="ARBA00023136"/>
    </source>
</evidence>
<dbReference type="EMBL" id="JAWIIV010000012">
    <property type="protein sequence ID" value="MEC4720542.1"/>
    <property type="molecule type" value="Genomic_DNA"/>
</dbReference>
<keyword evidence="5 6" id="KW-0472">Membrane</keyword>
<proteinExistence type="inferred from homology"/>
<keyword evidence="9" id="KW-1185">Reference proteome</keyword>
<evidence type="ECO:0000256" key="2">
    <source>
        <dbReference type="ARBA" id="ARBA00007362"/>
    </source>
</evidence>
<keyword evidence="4 6" id="KW-1133">Transmembrane helix</keyword>
<dbReference type="Pfam" id="PF00892">
    <property type="entry name" value="EamA"/>
    <property type="match status" value="2"/>
</dbReference>
<dbReference type="SUPFAM" id="SSF103481">
    <property type="entry name" value="Multidrug resistance efflux transporter EmrE"/>
    <property type="match status" value="2"/>
</dbReference>
<dbReference type="Proteomes" id="UP001352263">
    <property type="component" value="Unassembled WGS sequence"/>
</dbReference>
<organism evidence="8 9">
    <name type="scientific">Noviherbaspirillum album</name>
    <dbReference type="NCBI Taxonomy" id="3080276"/>
    <lineage>
        <taxon>Bacteria</taxon>
        <taxon>Pseudomonadati</taxon>
        <taxon>Pseudomonadota</taxon>
        <taxon>Betaproteobacteria</taxon>
        <taxon>Burkholderiales</taxon>
        <taxon>Oxalobacteraceae</taxon>
        <taxon>Noviherbaspirillum</taxon>
    </lineage>
</organism>
<name>A0ABU6JA62_9BURK</name>
<evidence type="ECO:0000256" key="1">
    <source>
        <dbReference type="ARBA" id="ARBA00004141"/>
    </source>
</evidence>
<dbReference type="PANTHER" id="PTHR32322:SF2">
    <property type="entry name" value="EAMA DOMAIN-CONTAINING PROTEIN"/>
    <property type="match status" value="1"/>
</dbReference>
<feature type="domain" description="EamA" evidence="7">
    <location>
        <begin position="160"/>
        <end position="296"/>
    </location>
</feature>
<evidence type="ECO:0000256" key="6">
    <source>
        <dbReference type="SAM" id="Phobius"/>
    </source>
</evidence>
<feature type="transmembrane region" description="Helical" evidence="6">
    <location>
        <begin position="43"/>
        <end position="60"/>
    </location>
</feature>
<keyword evidence="3 6" id="KW-0812">Transmembrane</keyword>
<feature type="transmembrane region" description="Helical" evidence="6">
    <location>
        <begin position="191"/>
        <end position="210"/>
    </location>
</feature>
<feature type="transmembrane region" description="Helical" evidence="6">
    <location>
        <begin position="101"/>
        <end position="121"/>
    </location>
</feature>
<comment type="similarity">
    <text evidence="2">Belongs to the EamA transporter family.</text>
</comment>
<dbReference type="InterPro" id="IPR050638">
    <property type="entry name" value="AA-Vitamin_Transporters"/>
</dbReference>
<protein>
    <submittedName>
        <fullName evidence="8">DMT family transporter</fullName>
    </submittedName>
</protein>
<dbReference type="PANTHER" id="PTHR32322">
    <property type="entry name" value="INNER MEMBRANE TRANSPORTER"/>
    <property type="match status" value="1"/>
</dbReference>
<dbReference type="RefSeq" id="WP_326507260.1">
    <property type="nucleotide sequence ID" value="NZ_JAWIIV010000012.1"/>
</dbReference>
<dbReference type="InterPro" id="IPR000620">
    <property type="entry name" value="EamA_dom"/>
</dbReference>
<feature type="transmembrane region" description="Helical" evidence="6">
    <location>
        <begin position="279"/>
        <end position="298"/>
    </location>
</feature>
<sequence>MMAARKPLDAFAVSVMLTLCVLWGLQQVAVKLAAPYMGPVMQIGLRSVVAAALVYLLIVVRGGKLSFRDGTLGPGLGAGVLFALEFLCIALGLQYTTASHISVFLYTAPIFTVLGLHWLIAGERLGRLQWAGIFAAFAGIAVAFSNGFTVQGQDWTNMLIGDALGVLGGIFWAATTVLIRRSSLSEAPPATTLFYQLGACGVILVAIGLAAGQGHGIEMTSIAWGSLAFQAVIVAFLSYLVWFWMLRNYLASRLSVFSFLTPLFGVAFGVLLLRDPLDPRFVAGAALVMLGVVMVNLAPRRQT</sequence>
<evidence type="ECO:0000313" key="8">
    <source>
        <dbReference type="EMBL" id="MEC4720542.1"/>
    </source>
</evidence>
<accession>A0ABU6JA62</accession>
<reference evidence="8 9" key="1">
    <citation type="submission" date="2023-10" db="EMBL/GenBank/DDBJ databases">
        <title>Noviherbaspirillum sp. CPCC 100848 genome assembly.</title>
        <authorList>
            <person name="Li X.Y."/>
            <person name="Fang X.M."/>
        </authorList>
    </citation>
    <scope>NUCLEOTIDE SEQUENCE [LARGE SCALE GENOMIC DNA]</scope>
    <source>
        <strain evidence="8 9">CPCC 100848</strain>
    </source>
</reference>
<evidence type="ECO:0000256" key="4">
    <source>
        <dbReference type="ARBA" id="ARBA00022989"/>
    </source>
</evidence>
<feature type="domain" description="EamA" evidence="7">
    <location>
        <begin position="12"/>
        <end position="143"/>
    </location>
</feature>
<feature type="transmembrane region" description="Helical" evidence="6">
    <location>
        <begin position="72"/>
        <end position="95"/>
    </location>
</feature>
<comment type="caution">
    <text evidence="8">The sequence shown here is derived from an EMBL/GenBank/DDBJ whole genome shotgun (WGS) entry which is preliminary data.</text>
</comment>
<evidence type="ECO:0000313" key="9">
    <source>
        <dbReference type="Proteomes" id="UP001352263"/>
    </source>
</evidence>
<feature type="transmembrane region" description="Helical" evidence="6">
    <location>
        <begin position="160"/>
        <end position="179"/>
    </location>
</feature>
<feature type="transmembrane region" description="Helical" evidence="6">
    <location>
        <begin position="222"/>
        <end position="242"/>
    </location>
</feature>
<feature type="transmembrane region" description="Helical" evidence="6">
    <location>
        <begin position="128"/>
        <end position="148"/>
    </location>
</feature>
<dbReference type="InterPro" id="IPR037185">
    <property type="entry name" value="EmrE-like"/>
</dbReference>
<evidence type="ECO:0000259" key="7">
    <source>
        <dbReference type="Pfam" id="PF00892"/>
    </source>
</evidence>
<feature type="transmembrane region" description="Helical" evidence="6">
    <location>
        <begin position="254"/>
        <end position="273"/>
    </location>
</feature>
<evidence type="ECO:0000256" key="3">
    <source>
        <dbReference type="ARBA" id="ARBA00022692"/>
    </source>
</evidence>
<dbReference type="Gene3D" id="1.10.3730.20">
    <property type="match status" value="1"/>
</dbReference>
<comment type="subcellular location">
    <subcellularLocation>
        <location evidence="1">Membrane</location>
        <topology evidence="1">Multi-pass membrane protein</topology>
    </subcellularLocation>
</comment>